<gene>
    <name evidence="1" type="ORF">Bdt_1105</name>
</gene>
<dbReference type="EMBL" id="CP002930">
    <property type="protein sequence ID" value="AFY00805.1"/>
    <property type="molecule type" value="Genomic_DNA"/>
</dbReference>
<dbReference type="GO" id="GO:0020037">
    <property type="term" value="F:heme binding"/>
    <property type="evidence" value="ECO:0007669"/>
    <property type="project" value="InterPro"/>
</dbReference>
<dbReference type="HOGENOM" id="CLU_496666_0_0_7"/>
<dbReference type="PATRIC" id="fig|1069642.3.peg.1091"/>
<proteinExistence type="predicted"/>
<sequence length="548" mass="62562">MVHKGVFAMKYLMKSFLYTLLLLLILGFASTMYLGLDNNGPDSLDTALETAQIDEEIGFEQVAAVIRTFVHRQFKIRTANENLAKYKRELARGTPGEYSKVYKDLPQEGPYATRDVHRKTHGCYKGELSINESLQQDFNTATEKIRQERASEQTQGLNKPGPMPSILANSDDLGIFQPGSHHDVIVRYSNGHPMNRPDKLPDARGFAVKILAPGTMQHNLPLHEQDSGSLNRSTSLDILSINFPTFFVNERRTALKYTEINEFFLDSAVDFGNPITGKLREGLSILSTGIGAMEIRQALWVNGSIIQSPLYQEYFSMVPSRLGPTGARRAVKYFWRPEACPGQEQDFNAEQAQQWPKWSQVRSYADIFSPRTKYTTPPFDDHLSNDYPANYLRKNLQQSLSQKDFCYGLYLQPYRDQLSTNIEDSTDIWFRSERERDEWISSVVPSPGNPLWKIYSGERASYLKRIYQKRVSPPVKAGTLRILKINDQDIVGNSKVCEDLSFNPWNGNISYHKPLGVISRLKRRVYNASRKARHLLNGFSDTSFERAR</sequence>
<reference evidence="1 2" key="1">
    <citation type="journal article" date="2012" name="BMC Genomics">
        <title>Genome analysis of a simultaneously predatory and prey-independent, novel Bdellovibrio bacteriovorus from the River Tiber, supports in silico predictions of both ancient and recent lateral gene transfer from diverse bacteria.</title>
        <authorList>
            <person name="Hobley L."/>
            <person name="Lerner T.R."/>
            <person name="Williams L.E."/>
            <person name="Lambert C."/>
            <person name="Till R."/>
            <person name="Milner D.S."/>
            <person name="Basford S.M."/>
            <person name="Capeness M.J."/>
            <person name="Fenton A.K."/>
            <person name="Atterbury R.J."/>
            <person name="Harris M.A."/>
            <person name="Sockett R.E."/>
        </authorList>
    </citation>
    <scope>NUCLEOTIDE SEQUENCE [LARGE SCALE GENOMIC DNA]</scope>
    <source>
        <strain evidence="1 2">Tiberius</strain>
    </source>
</reference>
<evidence type="ECO:0000313" key="2">
    <source>
        <dbReference type="Proteomes" id="UP000010074"/>
    </source>
</evidence>
<organism evidence="1 2">
    <name type="scientific">Bdellovibrio bacteriovorus str. Tiberius</name>
    <dbReference type="NCBI Taxonomy" id="1069642"/>
    <lineage>
        <taxon>Bacteria</taxon>
        <taxon>Pseudomonadati</taxon>
        <taxon>Bdellovibrionota</taxon>
        <taxon>Bdellovibrionia</taxon>
        <taxon>Bdellovibrionales</taxon>
        <taxon>Pseudobdellovibrionaceae</taxon>
        <taxon>Bdellovibrio</taxon>
    </lineage>
</organism>
<name>K7YVT5_BDEBC</name>
<dbReference type="KEGG" id="bbat:Bdt_1105"/>
<accession>K7YVT5</accession>
<dbReference type="AlphaFoldDB" id="K7YVT5"/>
<dbReference type="InterPro" id="IPR020835">
    <property type="entry name" value="Catalase_sf"/>
</dbReference>
<evidence type="ECO:0000313" key="1">
    <source>
        <dbReference type="EMBL" id="AFY00805.1"/>
    </source>
</evidence>
<dbReference type="STRING" id="1069642.Bdt_1105"/>
<protein>
    <submittedName>
        <fullName evidence="1">Catalase-like heme-binding protein</fullName>
    </submittedName>
</protein>
<dbReference type="Proteomes" id="UP000010074">
    <property type="component" value="Chromosome"/>
</dbReference>
<dbReference type="SUPFAM" id="SSF56634">
    <property type="entry name" value="Heme-dependent catalase-like"/>
    <property type="match status" value="2"/>
</dbReference>
<dbReference type="Gene3D" id="2.40.180.10">
    <property type="entry name" value="Catalase core domain"/>
    <property type="match status" value="1"/>
</dbReference>